<comment type="cofactor">
    <cofactor evidence="1">
        <name>Fe cation</name>
        <dbReference type="ChEBI" id="CHEBI:24875"/>
    </cofactor>
</comment>
<evidence type="ECO:0000256" key="1">
    <source>
        <dbReference type="ARBA" id="ARBA00001962"/>
    </source>
</evidence>
<comment type="caution">
    <text evidence="2">The sequence shown here is derived from an EMBL/GenBank/DDBJ whole genome shotgun (WGS) entry which is preliminary data.</text>
</comment>
<dbReference type="SUPFAM" id="SSF51197">
    <property type="entry name" value="Clavaminate synthase-like"/>
    <property type="match status" value="1"/>
</dbReference>
<evidence type="ECO:0000313" key="3">
    <source>
        <dbReference type="Proteomes" id="UP001189429"/>
    </source>
</evidence>
<dbReference type="EMBL" id="CAUYUJ010015755">
    <property type="protein sequence ID" value="CAK0857774.1"/>
    <property type="molecule type" value="Genomic_DNA"/>
</dbReference>
<dbReference type="Pfam" id="PF05721">
    <property type="entry name" value="PhyH"/>
    <property type="match status" value="1"/>
</dbReference>
<dbReference type="Gene3D" id="2.60.120.620">
    <property type="entry name" value="q2cbj1_9rhob like domain"/>
    <property type="match status" value="1"/>
</dbReference>
<protein>
    <recommendedName>
        <fullName evidence="4">Phytanoyl-CoA dioxygenase</fullName>
    </recommendedName>
</protein>
<dbReference type="InterPro" id="IPR008775">
    <property type="entry name" value="Phytyl_CoA_dOase-like"/>
</dbReference>
<gene>
    <name evidence="2" type="ORF">PCOR1329_LOCUS47758</name>
</gene>
<name>A0ABN9UE35_9DINO</name>
<evidence type="ECO:0000313" key="2">
    <source>
        <dbReference type="EMBL" id="CAK0857774.1"/>
    </source>
</evidence>
<reference evidence="2" key="1">
    <citation type="submission" date="2023-10" db="EMBL/GenBank/DDBJ databases">
        <authorList>
            <person name="Chen Y."/>
            <person name="Shah S."/>
            <person name="Dougan E. K."/>
            <person name="Thang M."/>
            <person name="Chan C."/>
        </authorList>
    </citation>
    <scope>NUCLEOTIDE SEQUENCE [LARGE SCALE GENOMIC DNA]</scope>
</reference>
<organism evidence="2 3">
    <name type="scientific">Prorocentrum cordatum</name>
    <dbReference type="NCBI Taxonomy" id="2364126"/>
    <lineage>
        <taxon>Eukaryota</taxon>
        <taxon>Sar</taxon>
        <taxon>Alveolata</taxon>
        <taxon>Dinophyceae</taxon>
        <taxon>Prorocentrales</taxon>
        <taxon>Prorocentraceae</taxon>
        <taxon>Prorocentrum</taxon>
    </lineage>
</organism>
<evidence type="ECO:0008006" key="4">
    <source>
        <dbReference type="Google" id="ProtNLM"/>
    </source>
</evidence>
<sequence>MALAGSLRRLASGAVRRPRQCGLMTAAQAEFFERSGYVKVPGALTKSDVGELRRWVDEIASWPEVEDAWVHHFERGRAGSNQLVLSRTENFFPFHAGMARFLSSGVPAQLAGDALREEASLYKEKINYKVPGGGGYTAHQDAPAYAESDCHVTCLVTLDEAGLDNGCLEFSAFPWQRKELIGLTKEGVISDDVAASLDFEAVPTEPGDALVFSSYVPHRSAANTSSKARNLLYLTYNRKSAGDLRSQYYHNRRATMHAGRVSTIGHFQGSVAEDDDLALAPRTRASTPSKAREEIIAKIAKLFEDRGGSRYDSFSTQSRNNR</sequence>
<proteinExistence type="predicted"/>
<dbReference type="PANTHER" id="PTHR20883:SF48">
    <property type="entry name" value="ECTOINE DIOXYGENASE"/>
    <property type="match status" value="1"/>
</dbReference>
<keyword evidence="3" id="KW-1185">Reference proteome</keyword>
<dbReference type="Proteomes" id="UP001189429">
    <property type="component" value="Unassembled WGS sequence"/>
</dbReference>
<dbReference type="PANTHER" id="PTHR20883">
    <property type="entry name" value="PHYTANOYL-COA DIOXYGENASE DOMAIN CONTAINING 1"/>
    <property type="match status" value="1"/>
</dbReference>
<accession>A0ABN9UE35</accession>